<name>A0ABP0PGR8_9DINO</name>
<comment type="caution">
    <text evidence="2">The sequence shown here is derived from an EMBL/GenBank/DDBJ whole genome shotgun (WGS) entry which is preliminary data.</text>
</comment>
<feature type="compositionally biased region" description="Polar residues" evidence="1">
    <location>
        <begin position="598"/>
        <end position="615"/>
    </location>
</feature>
<feature type="non-terminal residue" evidence="2">
    <location>
        <position position="1"/>
    </location>
</feature>
<reference evidence="2 3" key="1">
    <citation type="submission" date="2024-02" db="EMBL/GenBank/DDBJ databases">
        <authorList>
            <person name="Chen Y."/>
            <person name="Shah S."/>
            <person name="Dougan E. K."/>
            <person name="Thang M."/>
            <person name="Chan C."/>
        </authorList>
    </citation>
    <scope>NUCLEOTIDE SEQUENCE [LARGE SCALE GENOMIC DNA]</scope>
</reference>
<evidence type="ECO:0000256" key="1">
    <source>
        <dbReference type="SAM" id="MobiDB-lite"/>
    </source>
</evidence>
<organism evidence="2 3">
    <name type="scientific">Durusdinium trenchii</name>
    <dbReference type="NCBI Taxonomy" id="1381693"/>
    <lineage>
        <taxon>Eukaryota</taxon>
        <taxon>Sar</taxon>
        <taxon>Alveolata</taxon>
        <taxon>Dinophyceae</taxon>
        <taxon>Suessiales</taxon>
        <taxon>Symbiodiniaceae</taxon>
        <taxon>Durusdinium</taxon>
    </lineage>
</organism>
<sequence>AGTQLKGLIPEGSEDPPITASVQLASDIDSLLEELALDLEEQLSCENCRRLCPVLGLPLDQDTMARPFMLAHRVDYGLRGTADGELRLIDFFTHVQFGSASEQRNSLLFFSTEEVLKLLAQLMALKGMETNPDKPGCEKLVISPVQRAWLKSDPLGITSTELGFDPAVLSPQQAFTVKGWNRSVSCLLCLLATYQSEDLRKEMESYSNVAACYQVGRYEAQAACNLLLKVDLDVRNELERLEHLQRLCGGYLAALSRFSEHVPAKHLAEVQDEILKAFLLRHADADLMNMLTTSVPPADLGMIQVFKSQLAKWTQKAGCHSWVSLKTIGPSKLSAQLKQTTFQQTQLKMDSDESTLMAWADQFQMFASQQGGLDLRYLEDRYHKGKKRVQELMSAQHALQAYPSLVLAHADIVQKQASLGNSTFAEWSGATWIMQLEKLKGEAREAPNFHFMGIYQADETTTMVSAQNTLTGRAMSQWWDSCADAGPAKRPNCTFSVPMPTLEVFTISDGKVKILRCILRGFPAVLLSNEFTICINLLRTHTDKDPRPDSEQSQWITLGAAPEEGIRADSRIEACCCFEGELRRRIDPGPIPGDIHNTDTAAPTSHRSTTNRSFA</sequence>
<evidence type="ECO:0000313" key="2">
    <source>
        <dbReference type="EMBL" id="CAK9075236.1"/>
    </source>
</evidence>
<proteinExistence type="predicted"/>
<dbReference type="Proteomes" id="UP001642484">
    <property type="component" value="Unassembled WGS sequence"/>
</dbReference>
<evidence type="ECO:0000313" key="3">
    <source>
        <dbReference type="Proteomes" id="UP001642484"/>
    </source>
</evidence>
<keyword evidence="3" id="KW-1185">Reference proteome</keyword>
<protein>
    <submittedName>
        <fullName evidence="2">Uncharacterized protein</fullName>
    </submittedName>
</protein>
<accession>A0ABP0PGR8</accession>
<dbReference type="EMBL" id="CAXAMN010023115">
    <property type="protein sequence ID" value="CAK9075236.1"/>
    <property type="molecule type" value="Genomic_DNA"/>
</dbReference>
<gene>
    <name evidence="2" type="ORF">CCMP2556_LOCUS37057</name>
</gene>
<feature type="region of interest" description="Disordered" evidence="1">
    <location>
        <begin position="588"/>
        <end position="615"/>
    </location>
</feature>